<feature type="region of interest" description="Disordered" evidence="1">
    <location>
        <begin position="766"/>
        <end position="824"/>
    </location>
</feature>
<dbReference type="Proteomes" id="UP000054561">
    <property type="component" value="Unassembled WGS sequence"/>
</dbReference>
<organism evidence="5 6">
    <name type="scientific">Plasmodium fragile</name>
    <dbReference type="NCBI Taxonomy" id="5857"/>
    <lineage>
        <taxon>Eukaryota</taxon>
        <taxon>Sar</taxon>
        <taxon>Alveolata</taxon>
        <taxon>Apicomplexa</taxon>
        <taxon>Aconoidasida</taxon>
        <taxon>Haemosporida</taxon>
        <taxon>Plasmodiidae</taxon>
        <taxon>Plasmodium</taxon>
        <taxon>Plasmodium (Plasmodium)</taxon>
    </lineage>
</organism>
<dbReference type="OMA" id="ACTCEAS"/>
<dbReference type="GeneID" id="24269609"/>
<evidence type="ECO:0000259" key="4">
    <source>
        <dbReference type="Pfam" id="PF12887"/>
    </source>
</evidence>
<keyword evidence="6" id="KW-1185">Reference proteome</keyword>
<feature type="compositionally biased region" description="Gly residues" evidence="1">
    <location>
        <begin position="597"/>
        <end position="607"/>
    </location>
</feature>
<feature type="compositionally biased region" description="Polar residues" evidence="1">
    <location>
        <begin position="385"/>
        <end position="399"/>
    </location>
</feature>
<proteinExistence type="predicted"/>
<dbReference type="AlphaFoldDB" id="A0A0D9QGC4"/>
<feature type="compositionally biased region" description="Pro residues" evidence="1">
    <location>
        <begin position="516"/>
        <end position="530"/>
    </location>
</feature>
<evidence type="ECO:0000313" key="5">
    <source>
        <dbReference type="EMBL" id="KJP86038.1"/>
    </source>
</evidence>
<evidence type="ECO:0000256" key="2">
    <source>
        <dbReference type="SAM" id="Phobius"/>
    </source>
</evidence>
<feature type="compositionally biased region" description="Gly residues" evidence="1">
    <location>
        <begin position="553"/>
        <end position="569"/>
    </location>
</feature>
<feature type="compositionally biased region" description="Low complexity" evidence="1">
    <location>
        <begin position="310"/>
        <end position="325"/>
    </location>
</feature>
<feature type="compositionally biased region" description="Low complexity" evidence="1">
    <location>
        <begin position="585"/>
        <end position="596"/>
    </location>
</feature>
<feature type="compositionally biased region" description="Basic and acidic residues" evidence="1">
    <location>
        <begin position="275"/>
        <end position="294"/>
    </location>
</feature>
<dbReference type="VEuPathDB" id="PlasmoDB:AK88_04295"/>
<reference evidence="5 6" key="1">
    <citation type="submission" date="2014-03" db="EMBL/GenBank/DDBJ databases">
        <title>The Genome Sequence of Plasmodium fragile nilgiri.</title>
        <authorList>
            <consortium name="The Broad Institute Genomics Platform"/>
            <consortium name="The Broad Institute Genome Sequencing Center for Infectious Disease"/>
            <person name="Neafsey D."/>
            <person name="Duraisingh M."/>
            <person name="Young S.K."/>
            <person name="Zeng Q."/>
            <person name="Gargeya S."/>
            <person name="Abouelleil A."/>
            <person name="Alvarado L."/>
            <person name="Chapman S.B."/>
            <person name="Gainer-Dewar J."/>
            <person name="Goldberg J."/>
            <person name="Griggs A."/>
            <person name="Gujja S."/>
            <person name="Hansen M."/>
            <person name="Howarth C."/>
            <person name="Imamovic A."/>
            <person name="Larimer J."/>
            <person name="Pearson M."/>
            <person name="Poon T.W."/>
            <person name="Priest M."/>
            <person name="Roberts A."/>
            <person name="Saif S."/>
            <person name="Shea T."/>
            <person name="Sykes S."/>
            <person name="Wortman J."/>
            <person name="Nusbaum C."/>
            <person name="Birren B."/>
        </authorList>
    </citation>
    <scope>NUCLEOTIDE SEQUENCE [LARGE SCALE GENOMIC DNA]</scope>
    <source>
        <strain evidence="6">nilgiri</strain>
    </source>
</reference>
<feature type="compositionally biased region" description="Basic and acidic residues" evidence="1">
    <location>
        <begin position="793"/>
        <end position="811"/>
    </location>
</feature>
<evidence type="ECO:0000313" key="6">
    <source>
        <dbReference type="Proteomes" id="UP000054561"/>
    </source>
</evidence>
<dbReference type="InterPro" id="IPR024288">
    <property type="entry name" value="SICA_C"/>
</dbReference>
<feature type="domain" description="Schizont-infected cell agglutination C-terminal" evidence="3">
    <location>
        <begin position="661"/>
        <end position="760"/>
    </location>
</feature>
<feature type="domain" description="Schizont-infected cell agglutination extracellular alpha" evidence="4">
    <location>
        <begin position="3"/>
        <end position="159"/>
    </location>
</feature>
<evidence type="ECO:0000256" key="1">
    <source>
        <dbReference type="SAM" id="MobiDB-lite"/>
    </source>
</evidence>
<protein>
    <recommendedName>
        <fullName evidence="7">Schizont-infected cell agglutination C-terminal domain-containing protein</fullName>
    </recommendedName>
</protein>
<feature type="transmembrane region" description="Helical" evidence="2">
    <location>
        <begin position="644"/>
        <end position="665"/>
    </location>
</feature>
<feature type="compositionally biased region" description="Low complexity" evidence="1">
    <location>
        <begin position="469"/>
        <end position="490"/>
    </location>
</feature>
<dbReference type="Pfam" id="PF12879">
    <property type="entry name" value="SICA_C"/>
    <property type="match status" value="1"/>
</dbReference>
<evidence type="ECO:0008006" key="7">
    <source>
        <dbReference type="Google" id="ProtNLM"/>
    </source>
</evidence>
<accession>A0A0D9QGC4</accession>
<feature type="compositionally biased region" description="Polar residues" evidence="1">
    <location>
        <begin position="440"/>
        <end position="459"/>
    </location>
</feature>
<feature type="compositionally biased region" description="Low complexity" evidence="1">
    <location>
        <begin position="771"/>
        <end position="782"/>
    </location>
</feature>
<keyword evidence="2" id="KW-1133">Transmembrane helix</keyword>
<dbReference type="EMBL" id="KQ001703">
    <property type="protein sequence ID" value="KJP86038.1"/>
    <property type="molecule type" value="Genomic_DNA"/>
</dbReference>
<dbReference type="RefSeq" id="XP_012337328.1">
    <property type="nucleotide sequence ID" value="XM_012481905.1"/>
</dbReference>
<gene>
    <name evidence="5" type="ORF">AK88_04295</name>
</gene>
<feature type="region of interest" description="Disordered" evidence="1">
    <location>
        <begin position="244"/>
        <end position="635"/>
    </location>
</feature>
<dbReference type="InterPro" id="IPR024290">
    <property type="entry name" value="SICA_extracell_a"/>
</dbReference>
<evidence type="ECO:0000259" key="3">
    <source>
        <dbReference type="Pfam" id="PF12879"/>
    </source>
</evidence>
<keyword evidence="2" id="KW-0472">Membrane</keyword>
<dbReference type="OrthoDB" id="375150at2759"/>
<keyword evidence="2" id="KW-0812">Transmembrane</keyword>
<sequence>MQQSLWTDITVLLDEFVEYLEEEKLDMYAANCLNAGYRSLRTTDILVAQKVADRLMCTLMTGALFFMNGWHKQSASRDTRDSHSAQLKAHIRCAIVNIFMSILLASPCRSQMGINNAWYTMKQLESGETGLLTKGTCRQGVFADIKIGEFDMETQITTWLKSKKSLTEKFASHAIQSTCTKSLAELGVARQDANDMDERIELKDEEKEAISALGREMKTIVEEVKKAAVQCAKGTGACMKSIEAVTGRNPEGDDSEGKETKSVASDTPAPNVPAGKDRWEKEIIRPDTYREDAQKTTAPPKSPPPEQTEETPAAPAASAPAAPGAPRDRARSENPPAAPGEQPPSQSSSGSGSGSGTPTPGPQGGAQEAGTHGTSTETKAKDSDATSAGTATCPSSSGKSARVSISCATTSDEELGKTPELTKLLQQEEQEREKAPISPSPNSGTGSDTRVDSTASETTAKGPEPQPEPGKGTVTGSTIPSSGTDTTSTGPHATKTDKNDGQAGSTDAVVDGGNDDPPPLNPPKPKPNPNPDQSGSSSTGGGSGPPTAAGTENGAGGGHGVGGPGGGAGAKPSAGSVDAGPGSTGPQNPGSSAPGSSGTGSTGGPGAGASHPSGGQGPRNNQVPPTLPSPTPFDPKDLIPYTPAIIPAVVGIGIIAFFLWKYFAYLGHKRRRTYRTVRDVPSPPLDDDILAHLQRGELPQPDYGYTMVTQPASTSGRGRPPRVHKRTIIELHLDVLHECEATNWENVKDDYLQILVEEFANDLEPHATGYSSSPASSSNHDSPGTTVSFTMDPHTDIERTHASPRNAEHPDPCSGMDTIQLPTDSCPLNDPDPWSCMETIQLQTDPCAPHDPDPWSCMETIPLAPHPSASNHGDETAACTHWINWIDRNKYLLRACTGQPWFLQLKADWKQYLRAHMVANGASSEHRTAATLERKKLDAWKEWVAQQHRQMCMYNAQEWCQRLLHNVEAATAPQKGAVPGVDTALAVETVMGTEDVLQVRDVPRSQLHPQPYMQKALTAKIWILLLALVIEQCELERNLQQTELYVDELLDKLCN</sequence>
<name>A0A0D9QGC4_PLAFR</name>
<dbReference type="Pfam" id="PF12887">
    <property type="entry name" value="SICA_alpha"/>
    <property type="match status" value="1"/>
</dbReference>